<accession>A0A931BT99</accession>
<keyword evidence="6" id="KW-1185">Reference proteome</keyword>
<reference evidence="5" key="1">
    <citation type="submission" date="2020-11" db="EMBL/GenBank/DDBJ databases">
        <authorList>
            <person name="Kim M.K."/>
        </authorList>
    </citation>
    <scope>NUCLEOTIDE SEQUENCE</scope>
    <source>
        <strain evidence="5">BT350</strain>
    </source>
</reference>
<gene>
    <name evidence="2" type="primary">ku</name>
    <name evidence="5" type="ORF">I2H38_03355</name>
</gene>
<feature type="compositionally biased region" description="Basic residues" evidence="3">
    <location>
        <begin position="286"/>
        <end position="303"/>
    </location>
</feature>
<dbReference type="Gene3D" id="2.40.290.10">
    <property type="match status" value="1"/>
</dbReference>
<dbReference type="RefSeq" id="WP_196270368.1">
    <property type="nucleotide sequence ID" value="NZ_JADQDO010000001.1"/>
</dbReference>
<comment type="subunit">
    <text evidence="2">Homodimer. Interacts with LigD.</text>
</comment>
<sequence>MVPRANWKGFLKIAELACPVALYTAASTSERMAFHVLNRETGHRVQRQFVDAETGKAVAPEDQVKGYEIGNGEYVIVEPDEIAAVIPESDKTLAVEAFVACRDIDDVYFDRPYYLAPTTDLAEQAFALVREGMRAKDVAAIARAVLFRRVRTVLIRSYGAGLIATTLNFNYQVRSAKDAFDGIPEIKTKGEMLDLAKHIIDTKRGTFDPKEFKDRYEAALTELVRAKLEGKPIQARKAAPAKKAIDLMEALRQSAGVGTPTRRSAGKRSSGSSSSRDKGPAGKAKSTARKRASSAASHRRKAG</sequence>
<proteinExistence type="inferred from homology"/>
<feature type="domain" description="Ku" evidence="4">
    <location>
        <begin position="55"/>
        <end position="185"/>
    </location>
</feature>
<dbReference type="GO" id="GO:0006303">
    <property type="term" value="P:double-strand break repair via nonhomologous end joining"/>
    <property type="evidence" value="ECO:0007669"/>
    <property type="project" value="UniProtKB-UniRule"/>
</dbReference>
<dbReference type="HAMAP" id="MF_01875">
    <property type="entry name" value="Prokaryotic_Ku"/>
    <property type="match status" value="1"/>
</dbReference>
<dbReference type="EMBL" id="JADQDO010000001">
    <property type="protein sequence ID" value="MBF9232412.1"/>
    <property type="molecule type" value="Genomic_DNA"/>
</dbReference>
<dbReference type="AlphaFoldDB" id="A0A931BT99"/>
<evidence type="ECO:0000256" key="3">
    <source>
        <dbReference type="SAM" id="MobiDB-lite"/>
    </source>
</evidence>
<comment type="caution">
    <text evidence="5">The sequence shown here is derived from an EMBL/GenBank/DDBJ whole genome shotgun (WGS) entry which is preliminary data.</text>
</comment>
<dbReference type="PANTHER" id="PTHR41251">
    <property type="entry name" value="NON-HOMOLOGOUS END JOINING PROTEIN KU"/>
    <property type="match status" value="1"/>
</dbReference>
<evidence type="ECO:0000259" key="4">
    <source>
        <dbReference type="SMART" id="SM00559"/>
    </source>
</evidence>
<keyword evidence="2" id="KW-0234">DNA repair</keyword>
<dbReference type="InterPro" id="IPR016194">
    <property type="entry name" value="SPOC-like_C_dom_sf"/>
</dbReference>
<dbReference type="InterPro" id="IPR006164">
    <property type="entry name" value="DNA_bd_Ku70/Ku80"/>
</dbReference>
<organism evidence="5 6">
    <name type="scientific">Microvirga alba</name>
    <dbReference type="NCBI Taxonomy" id="2791025"/>
    <lineage>
        <taxon>Bacteria</taxon>
        <taxon>Pseudomonadati</taxon>
        <taxon>Pseudomonadota</taxon>
        <taxon>Alphaproteobacteria</taxon>
        <taxon>Hyphomicrobiales</taxon>
        <taxon>Methylobacteriaceae</taxon>
        <taxon>Microvirga</taxon>
    </lineage>
</organism>
<dbReference type="Proteomes" id="UP000599312">
    <property type="component" value="Unassembled WGS sequence"/>
</dbReference>
<comment type="similarity">
    <text evidence="2">Belongs to the prokaryotic Ku family.</text>
</comment>
<dbReference type="SMART" id="SM00559">
    <property type="entry name" value="Ku78"/>
    <property type="match status" value="1"/>
</dbReference>
<dbReference type="GO" id="GO:0006310">
    <property type="term" value="P:DNA recombination"/>
    <property type="evidence" value="ECO:0007669"/>
    <property type="project" value="UniProtKB-KW"/>
</dbReference>
<dbReference type="PIRSF" id="PIRSF006493">
    <property type="entry name" value="Prok_Ku"/>
    <property type="match status" value="1"/>
</dbReference>
<dbReference type="CDD" id="cd00789">
    <property type="entry name" value="KU_like"/>
    <property type="match status" value="1"/>
</dbReference>
<evidence type="ECO:0000313" key="6">
    <source>
        <dbReference type="Proteomes" id="UP000599312"/>
    </source>
</evidence>
<evidence type="ECO:0000256" key="2">
    <source>
        <dbReference type="HAMAP-Rule" id="MF_01875"/>
    </source>
</evidence>
<dbReference type="Pfam" id="PF02735">
    <property type="entry name" value="Ku"/>
    <property type="match status" value="1"/>
</dbReference>
<dbReference type="PANTHER" id="PTHR41251:SF1">
    <property type="entry name" value="NON-HOMOLOGOUS END JOINING PROTEIN KU"/>
    <property type="match status" value="1"/>
</dbReference>
<protein>
    <recommendedName>
        <fullName evidence="2">Non-homologous end joining protein Ku</fullName>
    </recommendedName>
</protein>
<dbReference type="InterPro" id="IPR009187">
    <property type="entry name" value="Prok_Ku"/>
</dbReference>
<dbReference type="NCBIfam" id="TIGR02772">
    <property type="entry name" value="Ku_bact"/>
    <property type="match status" value="1"/>
</dbReference>
<keyword evidence="1 2" id="KW-0238">DNA-binding</keyword>
<dbReference type="SUPFAM" id="SSF100939">
    <property type="entry name" value="SPOC domain-like"/>
    <property type="match status" value="1"/>
</dbReference>
<evidence type="ECO:0000256" key="1">
    <source>
        <dbReference type="ARBA" id="ARBA00023125"/>
    </source>
</evidence>
<name>A0A931BT99_9HYPH</name>
<comment type="function">
    <text evidence="2">With LigD forms a non-homologous end joining (NHEJ) DNA repair enzyme, which repairs dsDNA breaks with reduced fidelity. Binds linear dsDNA with 5'- and 3'- overhangs but not closed circular dsDNA nor ssDNA. Recruits and stimulates the ligase activity of LigD.</text>
</comment>
<dbReference type="GO" id="GO:0003690">
    <property type="term" value="F:double-stranded DNA binding"/>
    <property type="evidence" value="ECO:0007669"/>
    <property type="project" value="UniProtKB-UniRule"/>
</dbReference>
<keyword evidence="2" id="KW-0233">DNA recombination</keyword>
<feature type="region of interest" description="Disordered" evidence="3">
    <location>
        <begin position="253"/>
        <end position="303"/>
    </location>
</feature>
<keyword evidence="2" id="KW-0227">DNA damage</keyword>
<evidence type="ECO:0000313" key="5">
    <source>
        <dbReference type="EMBL" id="MBF9232412.1"/>
    </source>
</evidence>